<dbReference type="EMBL" id="JACQXR010000062">
    <property type="protein sequence ID" value="MBI4726604.1"/>
    <property type="molecule type" value="Genomic_DNA"/>
</dbReference>
<dbReference type="Gene3D" id="3.30.160.250">
    <property type="match status" value="1"/>
</dbReference>
<dbReference type="PANTHER" id="PTHR34504:SF2">
    <property type="entry name" value="UPF0150 PROTEIN SSL0259"/>
    <property type="match status" value="1"/>
</dbReference>
<evidence type="ECO:0000313" key="3">
    <source>
        <dbReference type="Proteomes" id="UP000736328"/>
    </source>
</evidence>
<dbReference type="SUPFAM" id="SSF143100">
    <property type="entry name" value="TTHA1013/TTHA0281-like"/>
    <property type="match status" value="1"/>
</dbReference>
<dbReference type="InterPro" id="IPR031807">
    <property type="entry name" value="HicB-like"/>
</dbReference>
<evidence type="ECO:0000313" key="2">
    <source>
        <dbReference type="EMBL" id="MBI4726604.1"/>
    </source>
</evidence>
<feature type="domain" description="HicB-like antitoxin of toxin-antitoxin system" evidence="1">
    <location>
        <begin position="7"/>
        <end position="55"/>
    </location>
</feature>
<sequence>MSYKVSVIIEKDENGFYAYAPELEGCQSQGDTLEEAVKNIKEAVELYLETSSRAGSGIMSIILSDGLTARQGGLYV</sequence>
<protein>
    <submittedName>
        <fullName evidence="2">Type II toxin-antitoxin system HicB family antitoxin</fullName>
    </submittedName>
</protein>
<dbReference type="Proteomes" id="UP000736328">
    <property type="component" value="Unassembled WGS sequence"/>
</dbReference>
<proteinExistence type="predicted"/>
<gene>
    <name evidence="2" type="ORF">HY768_05190</name>
</gene>
<organism evidence="2 3">
    <name type="scientific">candidate division TA06 bacterium</name>
    <dbReference type="NCBI Taxonomy" id="2250710"/>
    <lineage>
        <taxon>Bacteria</taxon>
        <taxon>Bacteria division TA06</taxon>
    </lineage>
</organism>
<accession>A0A933MJF0</accession>
<evidence type="ECO:0000259" key="1">
    <source>
        <dbReference type="Pfam" id="PF15919"/>
    </source>
</evidence>
<dbReference type="PANTHER" id="PTHR34504">
    <property type="entry name" value="ANTITOXIN HICB"/>
    <property type="match status" value="1"/>
</dbReference>
<comment type="caution">
    <text evidence="2">The sequence shown here is derived from an EMBL/GenBank/DDBJ whole genome shotgun (WGS) entry which is preliminary data.</text>
</comment>
<dbReference type="Pfam" id="PF15919">
    <property type="entry name" value="HicB_lk_antitox"/>
    <property type="match status" value="1"/>
</dbReference>
<dbReference type="AlphaFoldDB" id="A0A933MJF0"/>
<name>A0A933MJF0_UNCT6</name>
<reference evidence="2" key="1">
    <citation type="submission" date="2020-07" db="EMBL/GenBank/DDBJ databases">
        <title>Huge and variable diversity of episymbiotic CPR bacteria and DPANN archaea in groundwater ecosystems.</title>
        <authorList>
            <person name="He C.Y."/>
            <person name="Keren R."/>
            <person name="Whittaker M."/>
            <person name="Farag I.F."/>
            <person name="Doudna J."/>
            <person name="Cate J.H.D."/>
            <person name="Banfield J.F."/>
        </authorList>
    </citation>
    <scope>NUCLEOTIDE SEQUENCE</scope>
    <source>
        <strain evidence="2">NC_groundwater_1520_Pr4_B-0.1um_53_5</strain>
    </source>
</reference>
<dbReference type="InterPro" id="IPR035069">
    <property type="entry name" value="TTHA1013/TTHA0281-like"/>
</dbReference>
<dbReference type="InterPro" id="IPR051404">
    <property type="entry name" value="TA_system_antitoxin"/>
</dbReference>